<organism evidence="3 4">
    <name type="scientific">Dactylosporangium salmoneum</name>
    <dbReference type="NCBI Taxonomy" id="53361"/>
    <lineage>
        <taxon>Bacteria</taxon>
        <taxon>Bacillati</taxon>
        <taxon>Actinomycetota</taxon>
        <taxon>Actinomycetes</taxon>
        <taxon>Micromonosporales</taxon>
        <taxon>Micromonosporaceae</taxon>
        <taxon>Dactylosporangium</taxon>
    </lineage>
</organism>
<dbReference type="NCBIfam" id="TIGR03943">
    <property type="entry name" value="TIGR03943 family putative permease subunit"/>
    <property type="match status" value="1"/>
</dbReference>
<dbReference type="InterPro" id="IPR015402">
    <property type="entry name" value="DUF1980"/>
</dbReference>
<keyword evidence="4" id="KW-1185">Reference proteome</keyword>
<evidence type="ECO:0000313" key="3">
    <source>
        <dbReference type="EMBL" id="GAA2359346.1"/>
    </source>
</evidence>
<evidence type="ECO:0000259" key="2">
    <source>
        <dbReference type="Pfam" id="PF21537"/>
    </source>
</evidence>
<keyword evidence="1" id="KW-1133">Transmembrane helix</keyword>
<gene>
    <name evidence="3" type="ORF">GCM10010170_053580</name>
</gene>
<name>A0ABP5TUF5_9ACTN</name>
<dbReference type="EMBL" id="BAAARV010000046">
    <property type="protein sequence ID" value="GAA2359346.1"/>
    <property type="molecule type" value="Genomic_DNA"/>
</dbReference>
<evidence type="ECO:0000313" key="4">
    <source>
        <dbReference type="Proteomes" id="UP001501444"/>
    </source>
</evidence>
<reference evidence="4" key="1">
    <citation type="journal article" date="2019" name="Int. J. Syst. Evol. Microbiol.">
        <title>The Global Catalogue of Microorganisms (GCM) 10K type strain sequencing project: providing services to taxonomists for standard genome sequencing and annotation.</title>
        <authorList>
            <consortium name="The Broad Institute Genomics Platform"/>
            <consortium name="The Broad Institute Genome Sequencing Center for Infectious Disease"/>
            <person name="Wu L."/>
            <person name="Ma J."/>
        </authorList>
    </citation>
    <scope>NUCLEOTIDE SEQUENCE [LARGE SCALE GENOMIC DNA]</scope>
    <source>
        <strain evidence="4">JCM 3272</strain>
    </source>
</reference>
<accession>A0ABP5TUF5</accession>
<feature type="transmembrane region" description="Helical" evidence="1">
    <location>
        <begin position="35"/>
        <end position="56"/>
    </location>
</feature>
<comment type="caution">
    <text evidence="3">The sequence shown here is derived from an EMBL/GenBank/DDBJ whole genome shotgun (WGS) entry which is preliminary data.</text>
</comment>
<feature type="domain" description="DUF1980" evidence="2">
    <location>
        <begin position="154"/>
        <end position="244"/>
    </location>
</feature>
<dbReference type="Pfam" id="PF21537">
    <property type="entry name" value="DUF1980_C"/>
    <property type="match status" value="1"/>
</dbReference>
<keyword evidence="1" id="KW-0812">Transmembrane</keyword>
<proteinExistence type="predicted"/>
<dbReference type="RefSeq" id="WP_344615266.1">
    <property type="nucleotide sequence ID" value="NZ_BAAARV010000046.1"/>
</dbReference>
<evidence type="ECO:0000256" key="1">
    <source>
        <dbReference type="SAM" id="Phobius"/>
    </source>
</evidence>
<dbReference type="InterPro" id="IPR048447">
    <property type="entry name" value="DUF1980_C"/>
</dbReference>
<protein>
    <submittedName>
        <fullName evidence="3">TIGR03943 family protein</fullName>
    </submittedName>
</protein>
<keyword evidence="1" id="KW-0472">Membrane</keyword>
<dbReference type="Proteomes" id="UP001501444">
    <property type="component" value="Unassembled WGS sequence"/>
</dbReference>
<sequence length="246" mass="25787">MNGRAGVQSVVLLLIGGALIRTAWTGTYVRYVKPGLQWYLIAAGAVLVAVAAVNLARLFAPAARGDHEHGHADDDGHGHGTGRFEPSWLIVAPALALLLVAPPALGSYAASHGGTALGSAATSDFPPLPDGDPVRVSLLEYASRAVFDKGRTLQQRTVVMSGFIVVDGDRRYLTRMIITCCAADARPVKIGLTGAVPPGTAADTWLEVTGTYTAQTDADPVDGEPIPYLTVTTAHPIPTPQRPYES</sequence>